<organism evidence="1 2">
    <name type="scientific">Streptomyces anulatus</name>
    <name type="common">Streptomyces chrysomallus</name>
    <dbReference type="NCBI Taxonomy" id="1892"/>
    <lineage>
        <taxon>Bacteria</taxon>
        <taxon>Bacillati</taxon>
        <taxon>Actinomycetota</taxon>
        <taxon>Actinomycetes</taxon>
        <taxon>Kitasatosporales</taxon>
        <taxon>Streptomycetaceae</taxon>
        <taxon>Streptomyces</taxon>
    </lineage>
</organism>
<dbReference type="Gene3D" id="1.25.40.10">
    <property type="entry name" value="Tetratricopeptide repeat domain"/>
    <property type="match status" value="1"/>
</dbReference>
<name>A0ABZ1ZSK2_STRAQ</name>
<dbReference type="EMBL" id="CP109491">
    <property type="protein sequence ID" value="WUX41739.1"/>
    <property type="molecule type" value="Genomic_DNA"/>
</dbReference>
<proteinExistence type="predicted"/>
<evidence type="ECO:0000313" key="2">
    <source>
        <dbReference type="Proteomes" id="UP001431926"/>
    </source>
</evidence>
<protein>
    <recommendedName>
        <fullName evidence="3">Tetratricopeptide repeat protein</fullName>
    </recommendedName>
</protein>
<keyword evidence="2" id="KW-1185">Reference proteome</keyword>
<dbReference type="RefSeq" id="WP_329359734.1">
    <property type="nucleotide sequence ID" value="NZ_CP108640.1"/>
</dbReference>
<accession>A0ABZ1ZSK2</accession>
<gene>
    <name evidence="1" type="ORF">OG367_38365</name>
</gene>
<dbReference type="Proteomes" id="UP001431926">
    <property type="component" value="Chromosome"/>
</dbReference>
<dbReference type="SUPFAM" id="SSF48452">
    <property type="entry name" value="TPR-like"/>
    <property type="match status" value="1"/>
</dbReference>
<sequence>MSELLSLSGRALPLLQQWVHRDPDCGVARGLLTLVTADRLGDEDLREQLVIAHRDARLAGARETSLVHGVFLHTHRHYRLTADHLVGHFARWPADEQAGLLMGVFAECGDDVYRAQGESLVESQWEAAGPDNWPWTSWLAAIRAEQGRAREAHGLAERALTLHPRSGVAAHALAHAGHELGAGPASVSFLDQWLAADPDAMHTRHLNWHAALQSIACGDFPDARRRADTALAHEDVGMRAATNWRLLLVGQAPAGRSDLEHVRELLTAPGGMAEIFHTFNLALALAVEAATDDLLALAKRAAGDDRPDYRDVLAPVARALADITAGRPRAAADLLSSLGEKTERIGGVRVEREIIQDTLARALADAGEPARAADLLHHRTTTRHHHTYETHLLAPH</sequence>
<evidence type="ECO:0008006" key="3">
    <source>
        <dbReference type="Google" id="ProtNLM"/>
    </source>
</evidence>
<reference evidence="1" key="1">
    <citation type="submission" date="2022-10" db="EMBL/GenBank/DDBJ databases">
        <title>The complete genomes of actinobacterial strains from the NBC collection.</title>
        <authorList>
            <person name="Joergensen T.S."/>
            <person name="Alvarez Arevalo M."/>
            <person name="Sterndorff E.B."/>
            <person name="Faurdal D."/>
            <person name="Vuksanovic O."/>
            <person name="Mourched A.-S."/>
            <person name="Charusanti P."/>
            <person name="Shaw S."/>
            <person name="Blin K."/>
            <person name="Weber T."/>
        </authorList>
    </citation>
    <scope>NUCLEOTIDE SEQUENCE</scope>
    <source>
        <strain evidence="1">NBC_01436</strain>
    </source>
</reference>
<evidence type="ECO:0000313" key="1">
    <source>
        <dbReference type="EMBL" id="WUX41739.1"/>
    </source>
</evidence>
<dbReference type="InterPro" id="IPR011990">
    <property type="entry name" value="TPR-like_helical_dom_sf"/>
</dbReference>